<dbReference type="Proteomes" id="UP000464524">
    <property type="component" value="Chromosome"/>
</dbReference>
<keyword evidence="7 8" id="KW-0472">Membrane</keyword>
<dbReference type="NCBIfam" id="TIGR00711">
    <property type="entry name" value="efflux_EmrB"/>
    <property type="match status" value="1"/>
</dbReference>
<dbReference type="Pfam" id="PF07690">
    <property type="entry name" value="MFS_1"/>
    <property type="match status" value="1"/>
</dbReference>
<dbReference type="AlphaFoldDB" id="A0A857JI16"/>
<dbReference type="InterPro" id="IPR011701">
    <property type="entry name" value="MFS"/>
</dbReference>
<feature type="transmembrane region" description="Helical" evidence="8">
    <location>
        <begin position="338"/>
        <end position="355"/>
    </location>
</feature>
<feature type="transmembrane region" description="Helical" evidence="8">
    <location>
        <begin position="16"/>
        <end position="35"/>
    </location>
</feature>
<keyword evidence="5 8" id="KW-0812">Transmembrane</keyword>
<keyword evidence="11" id="KW-1185">Reference proteome</keyword>
<proteinExistence type="inferred from homology"/>
<feature type="domain" description="Major facilitator superfamily (MFS) profile" evidence="9">
    <location>
        <begin position="17"/>
        <end position="510"/>
    </location>
</feature>
<dbReference type="RefSeq" id="WP_160179420.1">
    <property type="nucleotide sequence ID" value="NZ_CP047656.1"/>
</dbReference>
<dbReference type="GO" id="GO:0022857">
    <property type="term" value="F:transmembrane transporter activity"/>
    <property type="evidence" value="ECO:0007669"/>
    <property type="project" value="InterPro"/>
</dbReference>
<evidence type="ECO:0000256" key="4">
    <source>
        <dbReference type="ARBA" id="ARBA00022475"/>
    </source>
</evidence>
<name>A0A857JI16_9ALTE</name>
<comment type="similarity">
    <text evidence="2">Belongs to the major facilitator superfamily. EmrB family.</text>
</comment>
<feature type="transmembrane region" description="Helical" evidence="8">
    <location>
        <begin position="306"/>
        <end position="326"/>
    </location>
</feature>
<dbReference type="InterPro" id="IPR020846">
    <property type="entry name" value="MFS_dom"/>
</dbReference>
<evidence type="ECO:0000256" key="2">
    <source>
        <dbReference type="ARBA" id="ARBA00008537"/>
    </source>
</evidence>
<feature type="transmembrane region" description="Helical" evidence="8">
    <location>
        <begin position="82"/>
        <end position="102"/>
    </location>
</feature>
<feature type="transmembrane region" description="Helical" evidence="8">
    <location>
        <begin position="203"/>
        <end position="223"/>
    </location>
</feature>
<reference evidence="10 11" key="1">
    <citation type="submission" date="2019-12" db="EMBL/GenBank/DDBJ databases">
        <title>Genome sequencing and assembly of endphytes of Porphyra tenera.</title>
        <authorList>
            <person name="Park J.M."/>
            <person name="Shin R."/>
            <person name="Jo S.H."/>
        </authorList>
    </citation>
    <scope>NUCLEOTIDE SEQUENCE [LARGE SCALE GENOMIC DNA]</scope>
    <source>
        <strain evidence="10 11">GPM4</strain>
    </source>
</reference>
<evidence type="ECO:0000256" key="7">
    <source>
        <dbReference type="ARBA" id="ARBA00023136"/>
    </source>
</evidence>
<evidence type="ECO:0000256" key="1">
    <source>
        <dbReference type="ARBA" id="ARBA00004651"/>
    </source>
</evidence>
<evidence type="ECO:0000256" key="5">
    <source>
        <dbReference type="ARBA" id="ARBA00022692"/>
    </source>
</evidence>
<feature type="transmembrane region" description="Helical" evidence="8">
    <location>
        <begin position="367"/>
        <end position="388"/>
    </location>
</feature>
<feature type="transmembrane region" description="Helical" evidence="8">
    <location>
        <begin position="55"/>
        <end position="75"/>
    </location>
</feature>
<evidence type="ECO:0000256" key="6">
    <source>
        <dbReference type="ARBA" id="ARBA00022989"/>
    </source>
</evidence>
<dbReference type="CDD" id="cd17503">
    <property type="entry name" value="MFS_LmrB_MDR_like"/>
    <property type="match status" value="1"/>
</dbReference>
<evidence type="ECO:0000313" key="10">
    <source>
        <dbReference type="EMBL" id="QHJ11665.1"/>
    </source>
</evidence>
<dbReference type="SUPFAM" id="SSF103473">
    <property type="entry name" value="MFS general substrate transporter"/>
    <property type="match status" value="1"/>
</dbReference>
<evidence type="ECO:0000259" key="9">
    <source>
        <dbReference type="PROSITE" id="PS50850"/>
    </source>
</evidence>
<evidence type="ECO:0000256" key="8">
    <source>
        <dbReference type="SAM" id="Phobius"/>
    </source>
</evidence>
<feature type="transmembrane region" description="Helical" evidence="8">
    <location>
        <begin position="273"/>
        <end position="294"/>
    </location>
</feature>
<keyword evidence="4" id="KW-1003">Cell membrane</keyword>
<accession>A0A857JI16</accession>
<protein>
    <submittedName>
        <fullName evidence="10">Multidrug export protein EmrB</fullName>
    </submittedName>
</protein>
<dbReference type="Gene3D" id="1.20.1250.20">
    <property type="entry name" value="MFS general substrate transporter like domains"/>
    <property type="match status" value="1"/>
</dbReference>
<keyword evidence="6 8" id="KW-1133">Transmembrane helix</keyword>
<dbReference type="KEGG" id="pmes:FX988_01900"/>
<dbReference type="InterPro" id="IPR004638">
    <property type="entry name" value="EmrB-like"/>
</dbReference>
<gene>
    <name evidence="10" type="ORF">FX988_01900</name>
</gene>
<dbReference type="GO" id="GO:0005886">
    <property type="term" value="C:plasma membrane"/>
    <property type="evidence" value="ECO:0007669"/>
    <property type="project" value="UniProtKB-SubCell"/>
</dbReference>
<organism evidence="10 11">
    <name type="scientific">Paraglaciecola mesophila</name>
    <dbReference type="NCBI Taxonomy" id="197222"/>
    <lineage>
        <taxon>Bacteria</taxon>
        <taxon>Pseudomonadati</taxon>
        <taxon>Pseudomonadota</taxon>
        <taxon>Gammaproteobacteria</taxon>
        <taxon>Alteromonadales</taxon>
        <taxon>Alteromonadaceae</taxon>
        <taxon>Paraglaciecola</taxon>
    </lineage>
</organism>
<evidence type="ECO:0000313" key="11">
    <source>
        <dbReference type="Proteomes" id="UP000464524"/>
    </source>
</evidence>
<feature type="transmembrane region" description="Helical" evidence="8">
    <location>
        <begin position="487"/>
        <end position="505"/>
    </location>
</feature>
<sequence>MSDERVNEMPSLRQKIGFVAVMLGMFMAILDIQIVASSLNEIQAGVSATPDEISWVQTAYLIAEIIMIPLSGMLTRWLSTHLTFVISCVAFTIASIGCALAQTIDQLIIMRAIQGFVGGAMIPIAYAISFKLFPLRVMGAVQAVIGMIATTAPSIGPTLGGYITQHASWHWLFLMNVVPGVLASAGVWFYLRIDKPDFSLFKRIDFLGLLYLALFLGPLEYILEEGPGDEWFDSTFILMLSVLCACSALGFFARALRVTLPIVDLRVFRDRNFAIGASLGFIIGIALYGMVYLMPLFLGTVRGFNSFQIGQLMFVTGASMFFSAPVIGRLSDKVDARYMLAAGLVMVGVGSMMNANLTDQAGFNQFMWPQMVRGVGLLMCLLTASRIAMGTLPNSEISNAAGLFNVLRNLGGAVGLAFMDTIRDIRVDYHWAQLIPAIDTSRAVVLEELTKAQLAVAGAASDPMAAAIKQIADRVMVQAQVLAFNDLFLWIGAMYACALPLMFFIRKAQNEDPGSGH</sequence>
<dbReference type="PANTHER" id="PTHR42718:SF9">
    <property type="entry name" value="MAJOR FACILITATOR SUPERFAMILY MULTIDRUG TRANSPORTER MFSC"/>
    <property type="match status" value="1"/>
</dbReference>
<feature type="transmembrane region" description="Helical" evidence="8">
    <location>
        <begin position="169"/>
        <end position="191"/>
    </location>
</feature>
<evidence type="ECO:0000256" key="3">
    <source>
        <dbReference type="ARBA" id="ARBA00022448"/>
    </source>
</evidence>
<dbReference type="Gene3D" id="1.20.1720.10">
    <property type="entry name" value="Multidrug resistance protein D"/>
    <property type="match status" value="1"/>
</dbReference>
<comment type="subcellular location">
    <subcellularLocation>
        <location evidence="1">Cell membrane</location>
        <topology evidence="1">Multi-pass membrane protein</topology>
    </subcellularLocation>
</comment>
<dbReference type="PANTHER" id="PTHR42718">
    <property type="entry name" value="MAJOR FACILITATOR SUPERFAMILY MULTIDRUG TRANSPORTER MFSC"/>
    <property type="match status" value="1"/>
</dbReference>
<feature type="transmembrane region" description="Helical" evidence="8">
    <location>
        <begin position="108"/>
        <end position="128"/>
    </location>
</feature>
<feature type="transmembrane region" description="Helical" evidence="8">
    <location>
        <begin position="235"/>
        <end position="253"/>
    </location>
</feature>
<feature type="transmembrane region" description="Helical" evidence="8">
    <location>
        <begin position="140"/>
        <end position="163"/>
    </location>
</feature>
<keyword evidence="3" id="KW-0813">Transport</keyword>
<dbReference type="PROSITE" id="PS50850">
    <property type="entry name" value="MFS"/>
    <property type="match status" value="1"/>
</dbReference>
<dbReference type="InterPro" id="IPR036259">
    <property type="entry name" value="MFS_trans_sf"/>
</dbReference>
<dbReference type="OrthoDB" id="9812221at2"/>
<dbReference type="EMBL" id="CP047656">
    <property type="protein sequence ID" value="QHJ11665.1"/>
    <property type="molecule type" value="Genomic_DNA"/>
</dbReference>